<sequence>MSRAIYGVNYYDEKQRLSNKKDRFQHEWVFEANVSYEKTGLRWLVFVEGEGMYCLILTNVRVNKTNPTFSMRSFLELDEQQKVNDTILYSVLFNLPAS</sequence>
<evidence type="ECO:0000313" key="2">
    <source>
        <dbReference type="Proteomes" id="UP001159427"/>
    </source>
</evidence>
<protein>
    <submittedName>
        <fullName evidence="1">Uncharacterized protein</fullName>
    </submittedName>
</protein>
<reference evidence="1 2" key="1">
    <citation type="submission" date="2022-05" db="EMBL/GenBank/DDBJ databases">
        <authorList>
            <consortium name="Genoscope - CEA"/>
            <person name="William W."/>
        </authorList>
    </citation>
    <scope>NUCLEOTIDE SEQUENCE [LARGE SCALE GENOMIC DNA]</scope>
</reference>
<comment type="caution">
    <text evidence="1">The sequence shown here is derived from an EMBL/GenBank/DDBJ whole genome shotgun (WGS) entry which is preliminary data.</text>
</comment>
<accession>A0ABN8MBK8</accession>
<dbReference type="Proteomes" id="UP001159427">
    <property type="component" value="Unassembled WGS sequence"/>
</dbReference>
<keyword evidence="2" id="KW-1185">Reference proteome</keyword>
<evidence type="ECO:0000313" key="1">
    <source>
        <dbReference type="EMBL" id="CAH3025941.1"/>
    </source>
</evidence>
<gene>
    <name evidence="1" type="ORF">PEVE_00027644</name>
</gene>
<organism evidence="1 2">
    <name type="scientific">Porites evermanni</name>
    <dbReference type="NCBI Taxonomy" id="104178"/>
    <lineage>
        <taxon>Eukaryota</taxon>
        <taxon>Metazoa</taxon>
        <taxon>Cnidaria</taxon>
        <taxon>Anthozoa</taxon>
        <taxon>Hexacorallia</taxon>
        <taxon>Scleractinia</taxon>
        <taxon>Fungiina</taxon>
        <taxon>Poritidae</taxon>
        <taxon>Porites</taxon>
    </lineage>
</organism>
<proteinExistence type="predicted"/>
<name>A0ABN8MBK8_9CNID</name>
<dbReference type="EMBL" id="CALNXI010000380">
    <property type="protein sequence ID" value="CAH3025941.1"/>
    <property type="molecule type" value="Genomic_DNA"/>
</dbReference>